<dbReference type="PANTHER" id="PTHR11669">
    <property type="entry name" value="REPLICATION FACTOR C / DNA POLYMERASE III GAMMA-TAU SUBUNIT"/>
    <property type="match status" value="1"/>
</dbReference>
<keyword evidence="5" id="KW-0235">DNA replication</keyword>
<dbReference type="EMBL" id="FOBH01000002">
    <property type="protein sequence ID" value="SEK67617.1"/>
    <property type="molecule type" value="Genomic_DNA"/>
</dbReference>
<evidence type="ECO:0000313" key="10">
    <source>
        <dbReference type="EMBL" id="SEK67617.1"/>
    </source>
</evidence>
<evidence type="ECO:0000259" key="9">
    <source>
        <dbReference type="Pfam" id="PF09115"/>
    </source>
</evidence>
<keyword evidence="3" id="KW-0808">Transferase</keyword>
<evidence type="ECO:0000256" key="1">
    <source>
        <dbReference type="ARBA" id="ARBA00012417"/>
    </source>
</evidence>
<dbReference type="Proteomes" id="UP000198620">
    <property type="component" value="Unassembled WGS sequence"/>
</dbReference>
<evidence type="ECO:0000256" key="4">
    <source>
        <dbReference type="ARBA" id="ARBA00022695"/>
    </source>
</evidence>
<protein>
    <recommendedName>
        <fullName evidence="2">DNA polymerase III subunit delta'</fullName>
        <ecNumber evidence="1">2.7.7.7</ecNumber>
    </recommendedName>
</protein>
<dbReference type="Pfam" id="PF09115">
    <property type="entry name" value="DNApol3-delta_C"/>
    <property type="match status" value="1"/>
</dbReference>
<dbReference type="InterPro" id="IPR015199">
    <property type="entry name" value="DNA_pol_III_delta_C"/>
</dbReference>
<organism evidence="10 11">
    <name type="scientific">Nitrosovibrio tenuis</name>
    <dbReference type="NCBI Taxonomy" id="1233"/>
    <lineage>
        <taxon>Bacteria</taxon>
        <taxon>Pseudomonadati</taxon>
        <taxon>Pseudomonadota</taxon>
        <taxon>Betaproteobacteria</taxon>
        <taxon>Nitrosomonadales</taxon>
        <taxon>Nitrosomonadaceae</taxon>
        <taxon>Nitrosovibrio</taxon>
    </lineage>
</organism>
<evidence type="ECO:0000256" key="3">
    <source>
        <dbReference type="ARBA" id="ARBA00022679"/>
    </source>
</evidence>
<dbReference type="Gene3D" id="3.40.50.300">
    <property type="entry name" value="P-loop containing nucleotide triphosphate hydrolases"/>
    <property type="match status" value="1"/>
</dbReference>
<dbReference type="InterPro" id="IPR050238">
    <property type="entry name" value="DNA_Rep/Repair_Clamp_Loader"/>
</dbReference>
<name>A0A1H7J180_9PROT</name>
<dbReference type="GO" id="GO:0006261">
    <property type="term" value="P:DNA-templated DNA replication"/>
    <property type="evidence" value="ECO:0007669"/>
    <property type="project" value="TreeGrafter"/>
</dbReference>
<dbReference type="GO" id="GO:0003887">
    <property type="term" value="F:DNA-directed DNA polymerase activity"/>
    <property type="evidence" value="ECO:0007669"/>
    <property type="project" value="UniProtKB-KW"/>
</dbReference>
<keyword evidence="6" id="KW-0239">DNA-directed DNA polymerase</keyword>
<dbReference type="PANTHER" id="PTHR11669:SF8">
    <property type="entry name" value="DNA POLYMERASE III SUBUNIT DELTA"/>
    <property type="match status" value="1"/>
</dbReference>
<evidence type="ECO:0000256" key="2">
    <source>
        <dbReference type="ARBA" id="ARBA00014363"/>
    </source>
</evidence>
<evidence type="ECO:0000256" key="5">
    <source>
        <dbReference type="ARBA" id="ARBA00022705"/>
    </source>
</evidence>
<dbReference type="GO" id="GO:0009360">
    <property type="term" value="C:DNA polymerase III complex"/>
    <property type="evidence" value="ECO:0007669"/>
    <property type="project" value="InterPro"/>
</dbReference>
<sequence length="383" mass="42450">MSIYSWQTEVWQRLVTRNQASVERDHREGATFLNHALLLRGRKGLGKFKFANCLAKSRLCQNTSVDGEACGSCASCRWFEQGGHPDFRLVEPEVLSAQLGVSGSSEDRTGEESSNTEEYASGESSAGAGAETGSTKSRKKPSKQIGVEQIRALTDFINISSHQNGYKIIVIHPAETMNTAAANALLKNLEEPPPRTLFILVAHQAQHLLATIRSRCMQVAMPAPDSAVATRWLRQQGVKNAEACLASAGYAPLAALEFNDDIYLEQHSAFIEQISELANFNPIALAEAMQKSDLPTVVKWLQKWCYDLLIFRTAGKIRYHVNIPAIPSLASDIDPRALITYLRTLTRTQQLASHPLNPRLFLEEMLFSYAMMLSSSLWPASKR</sequence>
<feature type="compositionally biased region" description="Low complexity" evidence="8">
    <location>
        <begin position="116"/>
        <end position="135"/>
    </location>
</feature>
<feature type="domain" description="DNA polymerase III delta subunit C-terminal" evidence="9">
    <location>
        <begin position="264"/>
        <end position="368"/>
    </location>
</feature>
<dbReference type="OrthoDB" id="9811073at2"/>
<dbReference type="Pfam" id="PF13177">
    <property type="entry name" value="DNA_pol3_delta2"/>
    <property type="match status" value="1"/>
</dbReference>
<reference evidence="10 11" key="1">
    <citation type="submission" date="2016-10" db="EMBL/GenBank/DDBJ databases">
        <authorList>
            <person name="de Groot N.N."/>
        </authorList>
    </citation>
    <scope>NUCLEOTIDE SEQUENCE [LARGE SCALE GENOMIC DNA]</scope>
    <source>
        <strain evidence="10 11">Nv1</strain>
    </source>
</reference>
<dbReference type="STRING" id="1233.SAMN05216387_102341"/>
<accession>A0A1H7J180</accession>
<evidence type="ECO:0000256" key="8">
    <source>
        <dbReference type="SAM" id="MobiDB-lite"/>
    </source>
</evidence>
<feature type="region of interest" description="Disordered" evidence="8">
    <location>
        <begin position="99"/>
        <end position="144"/>
    </location>
</feature>
<keyword evidence="4" id="KW-0548">Nucleotidyltransferase</keyword>
<comment type="catalytic activity">
    <reaction evidence="7">
        <text>DNA(n) + a 2'-deoxyribonucleoside 5'-triphosphate = DNA(n+1) + diphosphate</text>
        <dbReference type="Rhea" id="RHEA:22508"/>
        <dbReference type="Rhea" id="RHEA-COMP:17339"/>
        <dbReference type="Rhea" id="RHEA-COMP:17340"/>
        <dbReference type="ChEBI" id="CHEBI:33019"/>
        <dbReference type="ChEBI" id="CHEBI:61560"/>
        <dbReference type="ChEBI" id="CHEBI:173112"/>
        <dbReference type="EC" id="2.7.7.7"/>
    </reaction>
</comment>
<dbReference type="InterPro" id="IPR027417">
    <property type="entry name" value="P-loop_NTPase"/>
</dbReference>
<dbReference type="RefSeq" id="WP_090827464.1">
    <property type="nucleotide sequence ID" value="NZ_FOBH01000002.1"/>
</dbReference>
<evidence type="ECO:0000256" key="6">
    <source>
        <dbReference type="ARBA" id="ARBA00022932"/>
    </source>
</evidence>
<dbReference type="SUPFAM" id="SSF52540">
    <property type="entry name" value="P-loop containing nucleoside triphosphate hydrolases"/>
    <property type="match status" value="1"/>
</dbReference>
<keyword evidence="11" id="KW-1185">Reference proteome</keyword>
<dbReference type="EC" id="2.7.7.7" evidence="1"/>
<evidence type="ECO:0000313" key="11">
    <source>
        <dbReference type="Proteomes" id="UP000198620"/>
    </source>
</evidence>
<gene>
    <name evidence="10" type="ORF">SAMN05216387_102341</name>
</gene>
<dbReference type="GO" id="GO:0003677">
    <property type="term" value="F:DNA binding"/>
    <property type="evidence" value="ECO:0007669"/>
    <property type="project" value="InterPro"/>
</dbReference>
<dbReference type="NCBIfam" id="TIGR00678">
    <property type="entry name" value="holB"/>
    <property type="match status" value="1"/>
</dbReference>
<evidence type="ECO:0000256" key="7">
    <source>
        <dbReference type="ARBA" id="ARBA00049244"/>
    </source>
</evidence>
<proteinExistence type="predicted"/>
<dbReference type="GO" id="GO:0008408">
    <property type="term" value="F:3'-5' exonuclease activity"/>
    <property type="evidence" value="ECO:0007669"/>
    <property type="project" value="InterPro"/>
</dbReference>
<dbReference type="AlphaFoldDB" id="A0A1H7J180"/>
<dbReference type="InterPro" id="IPR004622">
    <property type="entry name" value="DNA_pol_HolB"/>
</dbReference>